<dbReference type="InterPro" id="IPR036390">
    <property type="entry name" value="WH_DNA-bd_sf"/>
</dbReference>
<dbReference type="EMBL" id="JAVIIS010000013">
    <property type="protein sequence ID" value="MDX8440256.1"/>
    <property type="molecule type" value="Genomic_DNA"/>
</dbReference>
<keyword evidence="4" id="KW-0805">Transcription regulation</keyword>
<keyword evidence="6" id="KW-0804">Transcription</keyword>
<dbReference type="Gene3D" id="1.10.10.10">
    <property type="entry name" value="Winged helix-like DNA-binding domain superfamily/Winged helix DNA-binding domain"/>
    <property type="match status" value="1"/>
</dbReference>
<evidence type="ECO:0000256" key="4">
    <source>
        <dbReference type="ARBA" id="ARBA00023015"/>
    </source>
</evidence>
<keyword evidence="9" id="KW-1185">Reference proteome</keyword>
<dbReference type="RefSeq" id="WP_320214174.1">
    <property type="nucleotide sequence ID" value="NZ_JAVIIS010000013.1"/>
</dbReference>
<dbReference type="Proteomes" id="UP001272097">
    <property type="component" value="Unassembled WGS sequence"/>
</dbReference>
<dbReference type="InterPro" id="IPR050389">
    <property type="entry name" value="LysR-type_TF"/>
</dbReference>
<evidence type="ECO:0000256" key="3">
    <source>
        <dbReference type="ARBA" id="ARBA00022491"/>
    </source>
</evidence>
<keyword evidence="2" id="KW-0536">Nodulation</keyword>
<comment type="similarity">
    <text evidence="1">Belongs to the LysR transcriptional regulatory family.</text>
</comment>
<proteinExistence type="inferred from homology"/>
<dbReference type="InterPro" id="IPR037402">
    <property type="entry name" value="YidZ_PBP2"/>
</dbReference>
<protein>
    <submittedName>
        <fullName evidence="8">LysR family transcriptional regulator</fullName>
    </submittedName>
</protein>
<dbReference type="InterPro" id="IPR005119">
    <property type="entry name" value="LysR_subst-bd"/>
</dbReference>
<evidence type="ECO:0000259" key="7">
    <source>
        <dbReference type="PROSITE" id="PS50931"/>
    </source>
</evidence>
<dbReference type="PROSITE" id="PS50931">
    <property type="entry name" value="HTH_LYSR"/>
    <property type="match status" value="1"/>
</dbReference>
<dbReference type="InterPro" id="IPR036388">
    <property type="entry name" value="WH-like_DNA-bd_sf"/>
</dbReference>
<dbReference type="SUPFAM" id="SSF46785">
    <property type="entry name" value="Winged helix' DNA-binding domain"/>
    <property type="match status" value="1"/>
</dbReference>
<dbReference type="SUPFAM" id="SSF53850">
    <property type="entry name" value="Periplasmic binding protein-like II"/>
    <property type="match status" value="1"/>
</dbReference>
<dbReference type="Gene3D" id="3.40.190.10">
    <property type="entry name" value="Periplasmic binding protein-like II"/>
    <property type="match status" value="2"/>
</dbReference>
<dbReference type="InterPro" id="IPR000847">
    <property type="entry name" value="LysR_HTH_N"/>
</dbReference>
<organism evidence="8 9">
    <name type="scientific">Mesorhizobium australafricanum</name>
    <dbReference type="NCBI Taxonomy" id="3072311"/>
    <lineage>
        <taxon>Bacteria</taxon>
        <taxon>Pseudomonadati</taxon>
        <taxon>Pseudomonadota</taxon>
        <taxon>Alphaproteobacteria</taxon>
        <taxon>Hyphomicrobiales</taxon>
        <taxon>Phyllobacteriaceae</taxon>
        <taxon>Mesorhizobium</taxon>
    </lineage>
</organism>
<evidence type="ECO:0000256" key="5">
    <source>
        <dbReference type="ARBA" id="ARBA00023125"/>
    </source>
</evidence>
<dbReference type="PANTHER" id="PTHR30118">
    <property type="entry name" value="HTH-TYPE TRANSCRIPTIONAL REGULATOR LEUO-RELATED"/>
    <property type="match status" value="1"/>
</dbReference>
<dbReference type="PRINTS" id="PR00039">
    <property type="entry name" value="HTHLYSR"/>
</dbReference>
<dbReference type="Pfam" id="PF03466">
    <property type="entry name" value="LysR_substrate"/>
    <property type="match status" value="1"/>
</dbReference>
<evidence type="ECO:0000256" key="2">
    <source>
        <dbReference type="ARBA" id="ARBA00022458"/>
    </source>
</evidence>
<evidence type="ECO:0000256" key="1">
    <source>
        <dbReference type="ARBA" id="ARBA00009437"/>
    </source>
</evidence>
<reference evidence="8 9" key="1">
    <citation type="submission" date="2023-08" db="EMBL/GenBank/DDBJ databases">
        <title>Implementing the SeqCode for naming new Mesorhizobium species isolated from Vachellia karroo root nodules.</title>
        <authorList>
            <person name="Van Lill M."/>
        </authorList>
    </citation>
    <scope>NUCLEOTIDE SEQUENCE [LARGE SCALE GENOMIC DNA]</scope>
    <source>
        <strain evidence="8 9">VK3E</strain>
    </source>
</reference>
<sequence>MLSEELAQIDLNALQALVMVNDCRSFSEASERLGVNQSTISYSIKRLRKAFNDPMFVRQGNSILSTDKCRQLAQEARDVLERMQALSSLQGFDPATSTGSVTISCNHHERMFLMPAFVRQVQRHAPQVTVNIFESAVHGKQQLKENICDIVLGPVAIFGDIYYRRKLFTDRYACIMDSSHPLAAGELTMDRYRKTRHIAVTHNGQWEALYFAALRAIDVRITPSVIVPSHDNLEALIQGTELVATIPYRLARRLSDKLTLKPFPLEVLIQIDMYWTERSHYSGLHAWTRQLLAEVAATI</sequence>
<dbReference type="CDD" id="cd08417">
    <property type="entry name" value="PBP2_Nitroaromatics_like"/>
    <property type="match status" value="1"/>
</dbReference>
<gene>
    <name evidence="8" type="ORF">RFM51_11700</name>
</gene>
<evidence type="ECO:0000313" key="8">
    <source>
        <dbReference type="EMBL" id="MDX8440256.1"/>
    </source>
</evidence>
<evidence type="ECO:0000256" key="6">
    <source>
        <dbReference type="ARBA" id="ARBA00023163"/>
    </source>
</evidence>
<evidence type="ECO:0000313" key="9">
    <source>
        <dbReference type="Proteomes" id="UP001272097"/>
    </source>
</evidence>
<dbReference type="PANTHER" id="PTHR30118:SF6">
    <property type="entry name" value="HTH-TYPE TRANSCRIPTIONAL REGULATOR LEUO"/>
    <property type="match status" value="1"/>
</dbReference>
<keyword evidence="5" id="KW-0238">DNA-binding</keyword>
<name>A0ABU4WXN0_9HYPH</name>
<comment type="caution">
    <text evidence="8">The sequence shown here is derived from an EMBL/GenBank/DDBJ whole genome shotgun (WGS) entry which is preliminary data.</text>
</comment>
<accession>A0ABU4WXN0</accession>
<dbReference type="Pfam" id="PF00126">
    <property type="entry name" value="HTH_1"/>
    <property type="match status" value="1"/>
</dbReference>
<feature type="domain" description="HTH lysR-type" evidence="7">
    <location>
        <begin position="9"/>
        <end position="66"/>
    </location>
</feature>
<keyword evidence="3" id="KW-0678">Repressor</keyword>